<gene>
    <name evidence="2" type="ORF">BSL78_27472</name>
</gene>
<feature type="coiled-coil region" evidence="1">
    <location>
        <begin position="126"/>
        <end position="153"/>
    </location>
</feature>
<keyword evidence="3" id="KW-1185">Reference proteome</keyword>
<comment type="caution">
    <text evidence="2">The sequence shown here is derived from an EMBL/GenBank/DDBJ whole genome shotgun (WGS) entry which is preliminary data.</text>
</comment>
<dbReference type="AlphaFoldDB" id="A0A2G8JIZ2"/>
<evidence type="ECO:0000313" key="2">
    <source>
        <dbReference type="EMBL" id="PIK35701.1"/>
    </source>
</evidence>
<name>A0A2G8JIZ2_STIJA</name>
<keyword evidence="1" id="KW-0175">Coiled coil</keyword>
<evidence type="ECO:0000256" key="1">
    <source>
        <dbReference type="SAM" id="Coils"/>
    </source>
</evidence>
<reference evidence="2 3" key="1">
    <citation type="journal article" date="2017" name="PLoS Biol.">
        <title>The sea cucumber genome provides insights into morphological evolution and visceral regeneration.</title>
        <authorList>
            <person name="Zhang X."/>
            <person name="Sun L."/>
            <person name="Yuan J."/>
            <person name="Sun Y."/>
            <person name="Gao Y."/>
            <person name="Zhang L."/>
            <person name="Li S."/>
            <person name="Dai H."/>
            <person name="Hamel J.F."/>
            <person name="Liu C."/>
            <person name="Yu Y."/>
            <person name="Liu S."/>
            <person name="Lin W."/>
            <person name="Guo K."/>
            <person name="Jin S."/>
            <person name="Xu P."/>
            <person name="Storey K.B."/>
            <person name="Huan P."/>
            <person name="Zhang T."/>
            <person name="Zhou Y."/>
            <person name="Zhang J."/>
            <person name="Lin C."/>
            <person name="Li X."/>
            <person name="Xing L."/>
            <person name="Huo D."/>
            <person name="Sun M."/>
            <person name="Wang L."/>
            <person name="Mercier A."/>
            <person name="Li F."/>
            <person name="Yang H."/>
            <person name="Xiang J."/>
        </authorList>
    </citation>
    <scope>NUCLEOTIDE SEQUENCE [LARGE SCALE GENOMIC DNA]</scope>
    <source>
        <strain evidence="2">Shaxun</strain>
        <tissue evidence="2">Muscle</tissue>
    </source>
</reference>
<protein>
    <submittedName>
        <fullName evidence="2">Uncharacterized protein</fullName>
    </submittedName>
</protein>
<dbReference type="Proteomes" id="UP000230750">
    <property type="component" value="Unassembled WGS sequence"/>
</dbReference>
<dbReference type="OrthoDB" id="7659889at2759"/>
<proteinExistence type="predicted"/>
<sequence>MKFPYSCHHEYEISYGQCCGSIELDTWRMKHGHTAIEGKTGPAKGPFAIELPREASTIEAQNALRRQLKIKDKKLVLKLRNHRKSLIPINCHILQNTKFQPYTLEVVKRFQNVKPVQRSVPSNGYNDMIKQRLEILLKRIEALEEIVPEMKQNRGKKMQKEMEGIDVNLQFIGQRIRESENHKWQGMFTKHPLW</sequence>
<dbReference type="EMBL" id="MRZV01001832">
    <property type="protein sequence ID" value="PIK35701.1"/>
    <property type="molecule type" value="Genomic_DNA"/>
</dbReference>
<accession>A0A2G8JIZ2</accession>
<evidence type="ECO:0000313" key="3">
    <source>
        <dbReference type="Proteomes" id="UP000230750"/>
    </source>
</evidence>
<organism evidence="2 3">
    <name type="scientific">Stichopus japonicus</name>
    <name type="common">Sea cucumber</name>
    <dbReference type="NCBI Taxonomy" id="307972"/>
    <lineage>
        <taxon>Eukaryota</taxon>
        <taxon>Metazoa</taxon>
        <taxon>Echinodermata</taxon>
        <taxon>Eleutherozoa</taxon>
        <taxon>Echinozoa</taxon>
        <taxon>Holothuroidea</taxon>
        <taxon>Aspidochirotacea</taxon>
        <taxon>Aspidochirotida</taxon>
        <taxon>Stichopodidae</taxon>
        <taxon>Apostichopus</taxon>
    </lineage>
</organism>